<evidence type="ECO:0000256" key="9">
    <source>
        <dbReference type="SAM" id="Phobius"/>
    </source>
</evidence>
<comment type="subcellular location">
    <subcellularLocation>
        <location evidence="1">Cell membrane</location>
        <topology evidence="1">Multi-pass membrane protein</topology>
    </subcellularLocation>
    <subcellularLocation>
        <location evidence="8">Membrane</location>
        <topology evidence="8">Multi-pass membrane protein</topology>
    </subcellularLocation>
</comment>
<keyword evidence="4 9" id="KW-0812">Transmembrane</keyword>
<protein>
    <submittedName>
        <fullName evidence="11">MotA/TolQ/ExbB proton channel family protein</fullName>
    </submittedName>
</protein>
<evidence type="ECO:0000313" key="12">
    <source>
        <dbReference type="Proteomes" id="UP001597375"/>
    </source>
</evidence>
<dbReference type="InterPro" id="IPR002898">
    <property type="entry name" value="MotA_ExbB_proton_chnl"/>
</dbReference>
<keyword evidence="3" id="KW-1003">Cell membrane</keyword>
<evidence type="ECO:0000256" key="4">
    <source>
        <dbReference type="ARBA" id="ARBA00022692"/>
    </source>
</evidence>
<feature type="domain" description="MotA/TolQ/ExbB proton channel" evidence="10">
    <location>
        <begin position="68"/>
        <end position="169"/>
    </location>
</feature>
<evidence type="ECO:0000256" key="1">
    <source>
        <dbReference type="ARBA" id="ARBA00004651"/>
    </source>
</evidence>
<dbReference type="PANTHER" id="PTHR30625">
    <property type="entry name" value="PROTEIN TOLQ"/>
    <property type="match status" value="1"/>
</dbReference>
<keyword evidence="2 8" id="KW-0813">Transport</keyword>
<evidence type="ECO:0000256" key="3">
    <source>
        <dbReference type="ARBA" id="ARBA00022475"/>
    </source>
</evidence>
<evidence type="ECO:0000256" key="2">
    <source>
        <dbReference type="ARBA" id="ARBA00022448"/>
    </source>
</evidence>
<evidence type="ECO:0000256" key="8">
    <source>
        <dbReference type="RuleBase" id="RU004057"/>
    </source>
</evidence>
<organism evidence="11 12">
    <name type="scientific">Luteolibacter algae</name>
    <dbReference type="NCBI Taxonomy" id="454151"/>
    <lineage>
        <taxon>Bacteria</taxon>
        <taxon>Pseudomonadati</taxon>
        <taxon>Verrucomicrobiota</taxon>
        <taxon>Verrucomicrobiia</taxon>
        <taxon>Verrucomicrobiales</taxon>
        <taxon>Verrucomicrobiaceae</taxon>
        <taxon>Luteolibacter</taxon>
    </lineage>
</organism>
<comment type="similarity">
    <text evidence="8">Belongs to the exbB/tolQ family.</text>
</comment>
<dbReference type="Pfam" id="PF01618">
    <property type="entry name" value="MotA_ExbB"/>
    <property type="match status" value="1"/>
</dbReference>
<dbReference type="InterPro" id="IPR050790">
    <property type="entry name" value="ExbB/TolQ_transport"/>
</dbReference>
<comment type="caution">
    <text evidence="11">The sequence shown here is derived from an EMBL/GenBank/DDBJ whole genome shotgun (WGS) entry which is preliminary data.</text>
</comment>
<evidence type="ECO:0000313" key="11">
    <source>
        <dbReference type="EMBL" id="MFD2255831.1"/>
    </source>
</evidence>
<evidence type="ECO:0000256" key="7">
    <source>
        <dbReference type="ARBA" id="ARBA00023136"/>
    </source>
</evidence>
<dbReference type="Proteomes" id="UP001597375">
    <property type="component" value="Unassembled WGS sequence"/>
</dbReference>
<name>A0ABW5D8B8_9BACT</name>
<sequence length="188" mass="20653">MINAIQLTLREGGLTLYALLILAVTIYSILFSVWRHISCTRKVVAKEKWLMPSSVGNSLPWNRTMPSPREVQRSYASFELDEMAWVERRLPFLNVLISAAPLLGLLGTVAGMLITFSGMAAGNDAPIDTISTGISKALVTTQAGLVIAIPAAFLLALIKRQTETTHLELQRQLHTRLAEVREPATNSL</sequence>
<feature type="transmembrane region" description="Helical" evidence="9">
    <location>
        <begin position="92"/>
        <end position="117"/>
    </location>
</feature>
<gene>
    <name evidence="11" type="ORF">ACFSSA_04000</name>
</gene>
<evidence type="ECO:0000259" key="10">
    <source>
        <dbReference type="Pfam" id="PF01618"/>
    </source>
</evidence>
<keyword evidence="6 9" id="KW-1133">Transmembrane helix</keyword>
<dbReference type="EMBL" id="JBHUIT010000002">
    <property type="protein sequence ID" value="MFD2255831.1"/>
    <property type="molecule type" value="Genomic_DNA"/>
</dbReference>
<feature type="transmembrane region" description="Helical" evidence="9">
    <location>
        <begin position="14"/>
        <end position="34"/>
    </location>
</feature>
<keyword evidence="5 8" id="KW-0653">Protein transport</keyword>
<evidence type="ECO:0000256" key="6">
    <source>
        <dbReference type="ARBA" id="ARBA00022989"/>
    </source>
</evidence>
<proteinExistence type="inferred from homology"/>
<dbReference type="RefSeq" id="WP_386818530.1">
    <property type="nucleotide sequence ID" value="NZ_JBHUIT010000002.1"/>
</dbReference>
<dbReference type="PANTHER" id="PTHR30625:SF15">
    <property type="entry name" value="BIOPOLYMER TRANSPORT PROTEIN EXBB"/>
    <property type="match status" value="1"/>
</dbReference>
<keyword evidence="7 9" id="KW-0472">Membrane</keyword>
<accession>A0ABW5D8B8</accession>
<feature type="transmembrane region" description="Helical" evidence="9">
    <location>
        <begin position="137"/>
        <end position="158"/>
    </location>
</feature>
<reference evidence="12" key="1">
    <citation type="journal article" date="2019" name="Int. J. Syst. Evol. Microbiol.">
        <title>The Global Catalogue of Microorganisms (GCM) 10K type strain sequencing project: providing services to taxonomists for standard genome sequencing and annotation.</title>
        <authorList>
            <consortium name="The Broad Institute Genomics Platform"/>
            <consortium name="The Broad Institute Genome Sequencing Center for Infectious Disease"/>
            <person name="Wu L."/>
            <person name="Ma J."/>
        </authorList>
    </citation>
    <scope>NUCLEOTIDE SEQUENCE [LARGE SCALE GENOMIC DNA]</scope>
    <source>
        <strain evidence="12">CGMCC 4.7106</strain>
    </source>
</reference>
<evidence type="ECO:0000256" key="5">
    <source>
        <dbReference type="ARBA" id="ARBA00022927"/>
    </source>
</evidence>
<keyword evidence="12" id="KW-1185">Reference proteome</keyword>